<dbReference type="InterPro" id="IPR016193">
    <property type="entry name" value="Cytidine_deaminase-like"/>
</dbReference>
<evidence type="ECO:0000256" key="13">
    <source>
        <dbReference type="ARBA" id="ARBA00023002"/>
    </source>
</evidence>
<dbReference type="InterPro" id="IPR002125">
    <property type="entry name" value="CMP_dCMP_dom"/>
</dbReference>
<feature type="compositionally biased region" description="Low complexity" evidence="17">
    <location>
        <begin position="73"/>
        <end position="84"/>
    </location>
</feature>
<feature type="domain" description="CMP/dCMP-type deaminase" evidence="18">
    <location>
        <begin position="82"/>
        <end position="203"/>
    </location>
</feature>
<dbReference type="GO" id="GO:0008835">
    <property type="term" value="F:diaminohydroxyphosphoribosylaminopyrimidine deaminase activity"/>
    <property type="evidence" value="ECO:0007669"/>
    <property type="project" value="UniProtKB-EC"/>
</dbReference>
<dbReference type="AlphaFoldDB" id="A0A1R4GEJ9"/>
<comment type="catalytic activity">
    <reaction evidence="15">
        <text>5-amino-6-(5-phospho-D-ribitylamino)uracil + NADP(+) = 5-amino-6-(5-phospho-D-ribosylamino)uracil + NADPH + H(+)</text>
        <dbReference type="Rhea" id="RHEA:17845"/>
        <dbReference type="ChEBI" id="CHEBI:15378"/>
        <dbReference type="ChEBI" id="CHEBI:57783"/>
        <dbReference type="ChEBI" id="CHEBI:58349"/>
        <dbReference type="ChEBI" id="CHEBI:58421"/>
        <dbReference type="ChEBI" id="CHEBI:58453"/>
        <dbReference type="EC" id="1.1.1.193"/>
    </reaction>
</comment>
<comment type="pathway">
    <text evidence="2">Cofactor biosynthesis; riboflavin biosynthesis; 5-amino-6-(D-ribitylamino)uracil from GTP: step 2/4.</text>
</comment>
<dbReference type="Pfam" id="PF00383">
    <property type="entry name" value="dCMP_cyt_deam_1"/>
    <property type="match status" value="1"/>
</dbReference>
<evidence type="ECO:0000256" key="1">
    <source>
        <dbReference type="ARBA" id="ARBA00002151"/>
    </source>
</evidence>
<dbReference type="InterPro" id="IPR016192">
    <property type="entry name" value="APOBEC/CMP_deaminase_Zn-bd"/>
</dbReference>
<dbReference type="PROSITE" id="PS51747">
    <property type="entry name" value="CYT_DCMP_DEAMINASES_2"/>
    <property type="match status" value="1"/>
</dbReference>
<evidence type="ECO:0000256" key="5">
    <source>
        <dbReference type="ARBA" id="ARBA00007417"/>
    </source>
</evidence>
<dbReference type="InterPro" id="IPR024072">
    <property type="entry name" value="DHFR-like_dom_sf"/>
</dbReference>
<keyword evidence="20" id="KW-1185">Reference proteome</keyword>
<dbReference type="SUPFAM" id="SSF53927">
    <property type="entry name" value="Cytidine deaminase-like"/>
    <property type="match status" value="1"/>
</dbReference>
<sequence>MYAHVESSAPRCGEIPHLWSKPTNQRKLAWQVKFLRRPYSRDGRQHPLSSRAPDIRLDPTGVEMPMNATTSEPAQPDAAQPDAAQGAMAHALQIALRGPRTLNPQTGAVVVSADGRTLAEGWHRGAGTPHAEVDALSKLSPGEAEGATMVVTLEPCNHFGRTGPCALALIEAGISRVVYGAADPGIESGSGAERLREAGVQVERWAVDEAEALIADWLLVQRTGRPRVTVKWAQSLDGRTAAADGTSQWITGDAAREHVHQQRAAHDAIAVGTGTVIADDPRLTARIEGASQPRPVVFGTRSVPADARIREHPHEFQQVSGDLTASLELLASQGVQSVYVEGGPTLASAFLREGLVDDIHVYIAPTLLGGDRLATGDVGVTTIGQQLRLAVSKTQQLGDDILLIAHPAADAAAKKEDA</sequence>
<dbReference type="InterPro" id="IPR004794">
    <property type="entry name" value="Eubact_RibD"/>
</dbReference>
<proteinExistence type="inferred from homology"/>
<evidence type="ECO:0000259" key="18">
    <source>
        <dbReference type="PROSITE" id="PS51747"/>
    </source>
</evidence>
<comment type="similarity">
    <text evidence="4">In the N-terminal section; belongs to the cytidine and deoxycytidylate deaminase family.</text>
</comment>
<dbReference type="EC" id="3.5.4.26" evidence="6"/>
<accession>A0A1R4GEJ9</accession>
<evidence type="ECO:0000256" key="4">
    <source>
        <dbReference type="ARBA" id="ARBA00005259"/>
    </source>
</evidence>
<evidence type="ECO:0000256" key="3">
    <source>
        <dbReference type="ARBA" id="ARBA00004910"/>
    </source>
</evidence>
<keyword evidence="10" id="KW-0479">Metal-binding</keyword>
<evidence type="ECO:0000256" key="6">
    <source>
        <dbReference type="ARBA" id="ARBA00012766"/>
    </source>
</evidence>
<evidence type="ECO:0000313" key="19">
    <source>
        <dbReference type="EMBL" id="SJM66596.1"/>
    </source>
</evidence>
<dbReference type="Proteomes" id="UP000195787">
    <property type="component" value="Unassembled WGS sequence"/>
</dbReference>
<evidence type="ECO:0000256" key="14">
    <source>
        <dbReference type="ARBA" id="ARBA00023268"/>
    </source>
</evidence>
<evidence type="ECO:0000313" key="20">
    <source>
        <dbReference type="Proteomes" id="UP000195787"/>
    </source>
</evidence>
<evidence type="ECO:0000256" key="2">
    <source>
        <dbReference type="ARBA" id="ARBA00004882"/>
    </source>
</evidence>
<feature type="region of interest" description="Disordered" evidence="17">
    <location>
        <begin position="41"/>
        <end position="84"/>
    </location>
</feature>
<gene>
    <name evidence="19" type="ORF">CZ674_11310</name>
</gene>
<dbReference type="NCBIfam" id="TIGR00326">
    <property type="entry name" value="eubact_ribD"/>
    <property type="match status" value="1"/>
</dbReference>
<dbReference type="Pfam" id="PF01872">
    <property type="entry name" value="RibD_C"/>
    <property type="match status" value="1"/>
</dbReference>
<dbReference type="GO" id="GO:0008703">
    <property type="term" value="F:5-amino-6-(5-phosphoribosylamino)uracil reductase activity"/>
    <property type="evidence" value="ECO:0007669"/>
    <property type="project" value="UniProtKB-EC"/>
</dbReference>
<dbReference type="GO" id="GO:0009231">
    <property type="term" value="P:riboflavin biosynthetic process"/>
    <property type="evidence" value="ECO:0007669"/>
    <property type="project" value="UniProtKB-UniPathway"/>
</dbReference>
<evidence type="ECO:0000256" key="11">
    <source>
        <dbReference type="ARBA" id="ARBA00022833"/>
    </source>
</evidence>
<dbReference type="GO" id="GO:0008270">
    <property type="term" value="F:zinc ion binding"/>
    <property type="evidence" value="ECO:0007669"/>
    <property type="project" value="InterPro"/>
</dbReference>
<dbReference type="SUPFAM" id="SSF53597">
    <property type="entry name" value="Dihydrofolate reductase-like"/>
    <property type="match status" value="1"/>
</dbReference>
<organism evidence="19 20">
    <name type="scientific">Agrococcus casei LMG 22410</name>
    <dbReference type="NCBI Taxonomy" id="1255656"/>
    <lineage>
        <taxon>Bacteria</taxon>
        <taxon>Bacillati</taxon>
        <taxon>Actinomycetota</taxon>
        <taxon>Actinomycetes</taxon>
        <taxon>Micrococcales</taxon>
        <taxon>Microbacteriaceae</taxon>
        <taxon>Agrococcus</taxon>
    </lineage>
</organism>
<dbReference type="EMBL" id="FUHU01000044">
    <property type="protein sequence ID" value="SJM66596.1"/>
    <property type="molecule type" value="Genomic_DNA"/>
</dbReference>
<comment type="similarity">
    <text evidence="5">In the C-terminal section; belongs to the HTP reductase family.</text>
</comment>
<evidence type="ECO:0000256" key="7">
    <source>
        <dbReference type="ARBA" id="ARBA00013173"/>
    </source>
</evidence>
<comment type="function">
    <text evidence="1">Converts 2,5-diamino-6-(ribosylamino)-4(3h)-pyrimidinone 5'-phosphate into 5-amino-6-(ribosylamino)-2,4(1h,3h)-pyrimidinedione 5'-phosphate.</text>
</comment>
<evidence type="ECO:0000256" key="16">
    <source>
        <dbReference type="ARBA" id="ARBA00049886"/>
    </source>
</evidence>
<dbReference type="PANTHER" id="PTHR38011:SF7">
    <property type="entry name" value="2,5-DIAMINO-6-RIBOSYLAMINO-4(3H)-PYRIMIDINONE 5'-PHOSPHATE REDUCTASE"/>
    <property type="match status" value="1"/>
</dbReference>
<evidence type="ECO:0000256" key="9">
    <source>
        <dbReference type="ARBA" id="ARBA00022619"/>
    </source>
</evidence>
<dbReference type="InterPro" id="IPR050765">
    <property type="entry name" value="Riboflavin_Biosynth_HTPR"/>
</dbReference>
<dbReference type="PANTHER" id="PTHR38011">
    <property type="entry name" value="DIHYDROFOLATE REDUCTASE FAMILY PROTEIN (AFU_ORTHOLOGUE AFUA_8G06820)"/>
    <property type="match status" value="1"/>
</dbReference>
<evidence type="ECO:0000256" key="15">
    <source>
        <dbReference type="ARBA" id="ARBA00049861"/>
    </source>
</evidence>
<keyword evidence="19" id="KW-0378">Hydrolase</keyword>
<evidence type="ECO:0000256" key="8">
    <source>
        <dbReference type="ARBA" id="ARBA00019930"/>
    </source>
</evidence>
<dbReference type="Gene3D" id="3.40.430.10">
    <property type="entry name" value="Dihydrofolate Reductase, subunit A"/>
    <property type="match status" value="1"/>
</dbReference>
<dbReference type="UniPathway" id="UPA00275">
    <property type="reaction ID" value="UER00401"/>
</dbReference>
<reference evidence="19 20" key="1">
    <citation type="submission" date="2017-02" db="EMBL/GenBank/DDBJ databases">
        <authorList>
            <person name="Peterson S.W."/>
        </authorList>
    </citation>
    <scope>NUCLEOTIDE SEQUENCE [LARGE SCALE GENOMIC DNA]</scope>
    <source>
        <strain evidence="19 20">LMG 22410</strain>
    </source>
</reference>
<dbReference type="EC" id="1.1.1.193" evidence="7"/>
<evidence type="ECO:0000256" key="10">
    <source>
        <dbReference type="ARBA" id="ARBA00022723"/>
    </source>
</evidence>
<keyword evidence="14" id="KW-0511">Multifunctional enzyme</keyword>
<keyword evidence="13 19" id="KW-0560">Oxidoreductase</keyword>
<keyword evidence="12" id="KW-0521">NADP</keyword>
<evidence type="ECO:0000256" key="12">
    <source>
        <dbReference type="ARBA" id="ARBA00022857"/>
    </source>
</evidence>
<protein>
    <recommendedName>
        <fullName evidence="8">Riboflavin biosynthesis protein RibD</fullName>
        <ecNumber evidence="7">1.1.1.193</ecNumber>
        <ecNumber evidence="6">3.5.4.26</ecNumber>
    </recommendedName>
</protein>
<dbReference type="CDD" id="cd01284">
    <property type="entry name" value="Riboflavin_deaminase-reductase"/>
    <property type="match status" value="1"/>
</dbReference>
<dbReference type="PROSITE" id="PS00903">
    <property type="entry name" value="CYT_DCMP_DEAMINASES_1"/>
    <property type="match status" value="1"/>
</dbReference>
<keyword evidence="11" id="KW-0862">Zinc</keyword>
<keyword evidence="9" id="KW-0686">Riboflavin biosynthesis</keyword>
<name>A0A1R4GEJ9_9MICO</name>
<comment type="catalytic activity">
    <reaction evidence="16">
        <text>2,5-diamino-6-hydroxy-4-(5-phosphoribosylamino)-pyrimidine + H2O + H(+) = 5-amino-6-(5-phospho-D-ribosylamino)uracil + NH4(+)</text>
        <dbReference type="Rhea" id="RHEA:21868"/>
        <dbReference type="ChEBI" id="CHEBI:15377"/>
        <dbReference type="ChEBI" id="CHEBI:15378"/>
        <dbReference type="ChEBI" id="CHEBI:28938"/>
        <dbReference type="ChEBI" id="CHEBI:58453"/>
        <dbReference type="ChEBI" id="CHEBI:58614"/>
        <dbReference type="EC" id="3.5.4.26"/>
    </reaction>
</comment>
<comment type="pathway">
    <text evidence="3">Cofactor biosynthesis; riboflavin biosynthesis; 5-amino-6-(D-ribitylamino)uracil from GTP: step 3/4.</text>
</comment>
<evidence type="ECO:0000256" key="17">
    <source>
        <dbReference type="SAM" id="MobiDB-lite"/>
    </source>
</evidence>
<dbReference type="InterPro" id="IPR002734">
    <property type="entry name" value="RibDG_C"/>
</dbReference>
<dbReference type="Gene3D" id="3.40.140.10">
    <property type="entry name" value="Cytidine Deaminase, domain 2"/>
    <property type="match status" value="1"/>
</dbReference>